<dbReference type="AlphaFoldDB" id="A0A4R6W4X1"/>
<dbReference type="EMBL" id="SNYV01000020">
    <property type="protein sequence ID" value="TDQ72274.1"/>
    <property type="molecule type" value="Genomic_DNA"/>
</dbReference>
<keyword evidence="1" id="KW-0812">Transmembrane</keyword>
<dbReference type="Proteomes" id="UP000295292">
    <property type="component" value="Unassembled WGS sequence"/>
</dbReference>
<name>A0A4R6W4X1_9SPHI</name>
<keyword evidence="1" id="KW-0472">Membrane</keyword>
<evidence type="ECO:0000256" key="1">
    <source>
        <dbReference type="SAM" id="Phobius"/>
    </source>
</evidence>
<sequence length="238" mass="26804">MSIQVILIIAAFVLVYGGIMYFTYAKKKKLKEALQNTDFKAELQKATTYRDNFLGGEYSYLQKQMGNLPIDAFNFANLDYSNKSAIKDGLKDSLRSAATLGTVRYQTVQTPKYLLLSGDDLHLLDTDTEGDISNHLVFDKERLTQATLEEIPQKGTMQAFAKQKGDNVKAYRITLPTDGQPIELVLFSALVFTYATTTASMFSMNTQKLIQENTIANDFLLKLGEKYPNMKVQVPYLD</sequence>
<comment type="caution">
    <text evidence="2">The sequence shown here is derived from an EMBL/GenBank/DDBJ whole genome shotgun (WGS) entry which is preliminary data.</text>
</comment>
<gene>
    <name evidence="2" type="ORF">CLV99_4738</name>
</gene>
<dbReference type="OrthoDB" id="1042325at2"/>
<accession>A0A4R6W4X1</accession>
<organism evidence="2 3">
    <name type="scientific">Sphingobacterium yanglingense</name>
    <dbReference type="NCBI Taxonomy" id="1437280"/>
    <lineage>
        <taxon>Bacteria</taxon>
        <taxon>Pseudomonadati</taxon>
        <taxon>Bacteroidota</taxon>
        <taxon>Sphingobacteriia</taxon>
        <taxon>Sphingobacteriales</taxon>
        <taxon>Sphingobacteriaceae</taxon>
        <taxon>Sphingobacterium</taxon>
    </lineage>
</organism>
<feature type="transmembrane region" description="Helical" evidence="1">
    <location>
        <begin position="6"/>
        <end position="24"/>
    </location>
</feature>
<protein>
    <submittedName>
        <fullName evidence="2">Uncharacterized protein</fullName>
    </submittedName>
</protein>
<keyword evidence="3" id="KW-1185">Reference proteome</keyword>
<proteinExistence type="predicted"/>
<dbReference type="RefSeq" id="WP_133586863.1">
    <property type="nucleotide sequence ID" value="NZ_SNYV01000020.1"/>
</dbReference>
<keyword evidence="1" id="KW-1133">Transmembrane helix</keyword>
<reference evidence="2 3" key="1">
    <citation type="submission" date="2019-03" db="EMBL/GenBank/DDBJ databases">
        <title>Genomic Encyclopedia of Archaeal and Bacterial Type Strains, Phase II (KMG-II): from individual species to whole genera.</title>
        <authorList>
            <person name="Goeker M."/>
        </authorList>
    </citation>
    <scope>NUCLEOTIDE SEQUENCE [LARGE SCALE GENOMIC DNA]</scope>
    <source>
        <strain evidence="2 3">DSM 28353</strain>
    </source>
</reference>
<evidence type="ECO:0000313" key="2">
    <source>
        <dbReference type="EMBL" id="TDQ72274.1"/>
    </source>
</evidence>
<evidence type="ECO:0000313" key="3">
    <source>
        <dbReference type="Proteomes" id="UP000295292"/>
    </source>
</evidence>